<dbReference type="Proteomes" id="UP001219568">
    <property type="component" value="Unassembled WGS sequence"/>
</dbReference>
<reference evidence="2" key="2">
    <citation type="submission" date="2023-01" db="EMBL/GenBank/DDBJ databases">
        <authorList>
            <person name="Petersen C."/>
        </authorList>
    </citation>
    <scope>NUCLEOTIDE SEQUENCE</scope>
    <source>
        <strain evidence="2">IBT 15450</strain>
    </source>
</reference>
<evidence type="ECO:0000313" key="3">
    <source>
        <dbReference type="Proteomes" id="UP001219568"/>
    </source>
</evidence>
<dbReference type="PANTHER" id="PTHR40780">
    <property type="entry name" value="DUF3669 DOMAIN-CONTAINING PROTEIN"/>
    <property type="match status" value="1"/>
</dbReference>
<reference evidence="2" key="1">
    <citation type="journal article" date="2023" name="IMA Fungus">
        <title>Comparative genomic study of the Penicillium genus elucidates a diverse pangenome and 15 lateral gene transfer events.</title>
        <authorList>
            <person name="Petersen C."/>
            <person name="Sorensen T."/>
            <person name="Nielsen M.R."/>
            <person name="Sondergaard T.E."/>
            <person name="Sorensen J.L."/>
            <person name="Fitzpatrick D.A."/>
            <person name="Frisvad J.C."/>
            <person name="Nielsen K.L."/>
        </authorList>
    </citation>
    <scope>NUCLEOTIDE SEQUENCE</scope>
    <source>
        <strain evidence="2">IBT 15450</strain>
    </source>
</reference>
<dbReference type="PANTHER" id="PTHR40780:SF2">
    <property type="entry name" value="DUF3669 DOMAIN-CONTAINING PROTEIN"/>
    <property type="match status" value="1"/>
</dbReference>
<comment type="caution">
    <text evidence="2">The sequence shown here is derived from an EMBL/GenBank/DDBJ whole genome shotgun (WGS) entry which is preliminary data.</text>
</comment>
<gene>
    <name evidence="2" type="ORF">N7460_007665</name>
</gene>
<proteinExistence type="predicted"/>
<feature type="domain" description="DUF3669" evidence="1">
    <location>
        <begin position="238"/>
        <end position="295"/>
    </location>
</feature>
<evidence type="ECO:0000259" key="1">
    <source>
        <dbReference type="Pfam" id="PF12417"/>
    </source>
</evidence>
<dbReference type="AlphaFoldDB" id="A0AAD6N748"/>
<evidence type="ECO:0000313" key="2">
    <source>
        <dbReference type="EMBL" id="KAJ6037894.1"/>
    </source>
</evidence>
<protein>
    <recommendedName>
        <fullName evidence="1">DUF3669 domain-containing protein</fullName>
    </recommendedName>
</protein>
<name>A0AAD6N748_PENCN</name>
<dbReference type="InterPro" id="IPR022137">
    <property type="entry name" value="Znf_prot_DUF3669"/>
</dbReference>
<accession>A0AAD6N748</accession>
<sequence>MSSAHSQTQAGRTLRIIGAGACSTTWTPEGGGPAFKFENDETNRSLYNDYQMHETVVQSFQSLPKCTRIQVPDCYNFITAANEEWWDRMDERLPTPRTPCSCILTERVLPFPKDTMRLLIHSHCFQGILPDSVLLDVKDKECFIRPYLGRCQPQEISLKPEQHIHSQVDIPLYVDQMKMLGVSDTHMKQYTRTMAEALATMHWIGGIDGNGVEYILAPPWGESIKADTIFNSLGDHCMWVLDFDLCGEMSMDGAGVQQAVRAFQQGEPFYPRPAIDNSLWLEFREQYLRTGEERLEWAPLNESKRNRRKALSRLFIDLVEKELED</sequence>
<dbReference type="Pfam" id="PF12417">
    <property type="entry name" value="DUF3669"/>
    <property type="match status" value="1"/>
</dbReference>
<organism evidence="2 3">
    <name type="scientific">Penicillium canescens</name>
    <dbReference type="NCBI Taxonomy" id="5083"/>
    <lineage>
        <taxon>Eukaryota</taxon>
        <taxon>Fungi</taxon>
        <taxon>Dikarya</taxon>
        <taxon>Ascomycota</taxon>
        <taxon>Pezizomycotina</taxon>
        <taxon>Eurotiomycetes</taxon>
        <taxon>Eurotiomycetidae</taxon>
        <taxon>Eurotiales</taxon>
        <taxon>Aspergillaceae</taxon>
        <taxon>Penicillium</taxon>
    </lineage>
</organism>
<keyword evidence="3" id="KW-1185">Reference proteome</keyword>
<dbReference type="EMBL" id="JAQJZL010000009">
    <property type="protein sequence ID" value="KAJ6037894.1"/>
    <property type="molecule type" value="Genomic_DNA"/>
</dbReference>